<protein>
    <submittedName>
        <fullName evidence="2">Flp family type IVb pilin</fullName>
    </submittedName>
</protein>
<evidence type="ECO:0000256" key="1">
    <source>
        <dbReference type="SAM" id="Phobius"/>
    </source>
</evidence>
<dbReference type="RefSeq" id="WP_342387827.1">
    <property type="nucleotide sequence ID" value="NZ_CP138333.2"/>
</dbReference>
<name>A0ABZ3CH25_9STAP</name>
<keyword evidence="1" id="KW-1133">Transmembrane helix</keyword>
<organism evidence="2 3">
    <name type="scientific">Salinicoccus bachuensis</name>
    <dbReference type="NCBI Taxonomy" id="3136731"/>
    <lineage>
        <taxon>Bacteria</taxon>
        <taxon>Bacillati</taxon>
        <taxon>Bacillota</taxon>
        <taxon>Bacilli</taxon>
        <taxon>Bacillales</taxon>
        <taxon>Staphylococcaceae</taxon>
        <taxon>Salinicoccus</taxon>
    </lineage>
</organism>
<keyword evidence="1" id="KW-0472">Membrane</keyword>
<feature type="transmembrane region" description="Helical" evidence="1">
    <location>
        <begin position="20"/>
        <end position="38"/>
    </location>
</feature>
<evidence type="ECO:0000313" key="2">
    <source>
        <dbReference type="EMBL" id="WZX29264.1"/>
    </source>
</evidence>
<gene>
    <name evidence="2" type="ORF">RQP18_11465</name>
</gene>
<keyword evidence="1" id="KW-0812">Transmembrane</keyword>
<dbReference type="Proteomes" id="UP001455384">
    <property type="component" value="Chromosome"/>
</dbReference>
<dbReference type="EMBL" id="CP138333">
    <property type="protein sequence ID" value="WZX29264.1"/>
    <property type="molecule type" value="Genomic_DNA"/>
</dbReference>
<accession>A0ABZ3CH25</accession>
<keyword evidence="3" id="KW-1185">Reference proteome</keyword>
<sequence>MMELFKGLLMEEEGQGMTEYGLVLGLLVVVIVGAFVLFGPQIEALMKAIGDQVSGTTTEITAP</sequence>
<proteinExistence type="predicted"/>
<reference evidence="3" key="1">
    <citation type="submission" date="2023-10" db="EMBL/GenBank/DDBJ databases">
        <title>Genome analysis and identification of Salinococcus sp. Bachu38 nov., a PGPR from the rhizosphere of Tamarix.</title>
        <authorList>
            <person name="Liang Z."/>
            <person name="Zhang X."/>
            <person name="Jia J."/>
            <person name="Chen X."/>
            <person name="Wang Y."/>
            <person name="Wang Q."/>
            <person name="Wang R."/>
        </authorList>
    </citation>
    <scope>NUCLEOTIDE SEQUENCE [LARGE SCALE GENOMIC DNA]</scope>
    <source>
        <strain evidence="3">Bachu38</strain>
    </source>
</reference>
<evidence type="ECO:0000313" key="3">
    <source>
        <dbReference type="Proteomes" id="UP001455384"/>
    </source>
</evidence>